<dbReference type="InterPro" id="IPR027417">
    <property type="entry name" value="P-loop_NTPase"/>
</dbReference>
<dbReference type="PANTHER" id="PTHR11361:SF21">
    <property type="entry name" value="MUTS PROTEIN HOMOLOG 4"/>
    <property type="match status" value="1"/>
</dbReference>
<reference evidence="11" key="1">
    <citation type="submission" date="2020-12" db="EMBL/GenBank/DDBJ databases">
        <title>Metabolic potential, ecology and presence of endohyphal bacteria is reflected in genomic diversity of Mucoromycotina.</title>
        <authorList>
            <person name="Muszewska A."/>
            <person name="Okrasinska A."/>
            <person name="Steczkiewicz K."/>
            <person name="Drgas O."/>
            <person name="Orlowska M."/>
            <person name="Perlinska-Lenart U."/>
            <person name="Aleksandrzak-Piekarczyk T."/>
            <person name="Szatraj K."/>
            <person name="Zielenkiewicz U."/>
            <person name="Pilsyk S."/>
            <person name="Malc E."/>
            <person name="Mieczkowski P."/>
            <person name="Kruszewska J.S."/>
            <person name="Biernat P."/>
            <person name="Pawlowska J."/>
        </authorList>
    </citation>
    <scope>NUCLEOTIDE SEQUENCE</scope>
    <source>
        <strain evidence="11">CBS 226.32</strain>
    </source>
</reference>
<evidence type="ECO:0000259" key="10">
    <source>
        <dbReference type="SMART" id="SM00534"/>
    </source>
</evidence>
<dbReference type="SUPFAM" id="SSF52540">
    <property type="entry name" value="P-loop containing nucleoside triphosphate hydrolases"/>
    <property type="match status" value="1"/>
</dbReference>
<dbReference type="InterPro" id="IPR017261">
    <property type="entry name" value="DNA_mismatch_repair_MutS/MSH"/>
</dbReference>
<comment type="similarity">
    <text evidence="1">Belongs to the DNA mismatch repair MutS family.</text>
</comment>
<dbReference type="GO" id="GO:0005524">
    <property type="term" value="F:ATP binding"/>
    <property type="evidence" value="ECO:0007669"/>
    <property type="project" value="UniProtKB-KW"/>
</dbReference>
<dbReference type="Gene3D" id="1.10.1420.10">
    <property type="match status" value="2"/>
</dbReference>
<dbReference type="InterPro" id="IPR007696">
    <property type="entry name" value="DNA_mismatch_repair_MutS_core"/>
</dbReference>
<accession>A0A8H7RHI9</accession>
<dbReference type="GO" id="GO:0140664">
    <property type="term" value="F:ATP-dependent DNA damage sensor activity"/>
    <property type="evidence" value="ECO:0007669"/>
    <property type="project" value="InterPro"/>
</dbReference>
<dbReference type="EMBL" id="JAEPRC010000071">
    <property type="protein sequence ID" value="KAG2211099.1"/>
    <property type="molecule type" value="Genomic_DNA"/>
</dbReference>
<evidence type="ECO:0000256" key="3">
    <source>
        <dbReference type="ARBA" id="ARBA00022741"/>
    </source>
</evidence>
<keyword evidence="3" id="KW-0547">Nucleotide-binding</keyword>
<protein>
    <recommendedName>
        <fullName evidence="2 7">DNA mismatch repair protein MSH3</fullName>
    </recommendedName>
    <alternativeName>
        <fullName evidence="2 7">DNA mismatch repair protein MSH3</fullName>
    </alternativeName>
</protein>
<keyword evidence="5" id="KW-0238">DNA-binding</keyword>
<evidence type="ECO:0000256" key="5">
    <source>
        <dbReference type="ARBA" id="ARBA00023125"/>
    </source>
</evidence>
<dbReference type="OrthoDB" id="276261at2759"/>
<keyword evidence="6" id="KW-0469">Meiosis</keyword>
<evidence type="ECO:0000256" key="6">
    <source>
        <dbReference type="ARBA" id="ARBA00023254"/>
    </source>
</evidence>
<dbReference type="GO" id="GO:0005634">
    <property type="term" value="C:nucleus"/>
    <property type="evidence" value="ECO:0007669"/>
    <property type="project" value="TreeGrafter"/>
</dbReference>
<dbReference type="PIRSF" id="PIRSF037677">
    <property type="entry name" value="DNA_mis_repair_Msh6"/>
    <property type="match status" value="1"/>
</dbReference>
<proteinExistence type="inferred from homology"/>
<dbReference type="InterPro" id="IPR000432">
    <property type="entry name" value="DNA_mismatch_repair_MutS_C"/>
</dbReference>
<evidence type="ECO:0000256" key="8">
    <source>
        <dbReference type="SAM" id="MobiDB-lite"/>
    </source>
</evidence>
<name>A0A8H7RHI9_9FUNG</name>
<dbReference type="Proteomes" id="UP000650833">
    <property type="component" value="Unassembled WGS sequence"/>
</dbReference>
<dbReference type="GO" id="GO:0006298">
    <property type="term" value="P:mismatch repair"/>
    <property type="evidence" value="ECO:0007669"/>
    <property type="project" value="InterPro"/>
</dbReference>
<comment type="caution">
    <text evidence="11">The sequence shown here is derived from an EMBL/GenBank/DDBJ whole genome shotgun (WGS) entry which is preliminary data.</text>
</comment>
<evidence type="ECO:0000256" key="7">
    <source>
        <dbReference type="ARBA" id="ARBA00073774"/>
    </source>
</evidence>
<dbReference type="Pfam" id="PF00488">
    <property type="entry name" value="MutS_V"/>
    <property type="match status" value="1"/>
</dbReference>
<dbReference type="CDD" id="cd03243">
    <property type="entry name" value="ABC_MutS_homologs"/>
    <property type="match status" value="1"/>
</dbReference>
<dbReference type="PANTHER" id="PTHR11361">
    <property type="entry name" value="DNA MISMATCH REPAIR PROTEIN MUTS FAMILY MEMBER"/>
    <property type="match status" value="1"/>
</dbReference>
<dbReference type="SMART" id="SM00534">
    <property type="entry name" value="MUTSac"/>
    <property type="match status" value="1"/>
</dbReference>
<evidence type="ECO:0000313" key="11">
    <source>
        <dbReference type="EMBL" id="KAG2211099.1"/>
    </source>
</evidence>
<keyword evidence="4" id="KW-0067">ATP-binding</keyword>
<dbReference type="GO" id="GO:0007131">
    <property type="term" value="P:reciprocal meiotic recombination"/>
    <property type="evidence" value="ECO:0007669"/>
    <property type="project" value="TreeGrafter"/>
</dbReference>
<dbReference type="FunFam" id="3.40.50.300:FF:000870">
    <property type="entry name" value="MutS protein homolog 4"/>
    <property type="match status" value="1"/>
</dbReference>
<feature type="domain" description="DNA mismatch repair proteins mutS family" evidence="10">
    <location>
        <begin position="676"/>
        <end position="870"/>
    </location>
</feature>
<feature type="domain" description="DNA mismatch repair protein MutS core" evidence="9">
    <location>
        <begin position="314"/>
        <end position="660"/>
    </location>
</feature>
<gene>
    <name evidence="11" type="ORF">INT46_004698</name>
</gene>
<evidence type="ECO:0000256" key="2">
    <source>
        <dbReference type="ARBA" id="ARBA00022151"/>
    </source>
</evidence>
<dbReference type="AlphaFoldDB" id="A0A8H7RHI9"/>
<organism evidence="11 12">
    <name type="scientific">Mucor plumbeus</name>
    <dbReference type="NCBI Taxonomy" id="97098"/>
    <lineage>
        <taxon>Eukaryota</taxon>
        <taxon>Fungi</taxon>
        <taxon>Fungi incertae sedis</taxon>
        <taxon>Mucoromycota</taxon>
        <taxon>Mucoromycotina</taxon>
        <taxon>Mucoromycetes</taxon>
        <taxon>Mucorales</taxon>
        <taxon>Mucorineae</taxon>
        <taxon>Mucoraceae</taxon>
        <taxon>Mucor</taxon>
    </lineage>
</organism>
<dbReference type="InterPro" id="IPR036187">
    <property type="entry name" value="DNA_mismatch_repair_MutS_sf"/>
</dbReference>
<dbReference type="Pfam" id="PF05192">
    <property type="entry name" value="MutS_III"/>
    <property type="match status" value="1"/>
</dbReference>
<dbReference type="Gene3D" id="3.40.50.300">
    <property type="entry name" value="P-loop containing nucleotide triphosphate hydrolases"/>
    <property type="match status" value="1"/>
</dbReference>
<feature type="region of interest" description="Disordered" evidence="8">
    <location>
        <begin position="67"/>
        <end position="90"/>
    </location>
</feature>
<feature type="compositionally biased region" description="Low complexity" evidence="8">
    <location>
        <begin position="70"/>
        <end position="86"/>
    </location>
</feature>
<dbReference type="SMART" id="SM00533">
    <property type="entry name" value="MUTSd"/>
    <property type="match status" value="1"/>
</dbReference>
<dbReference type="Pfam" id="PF05190">
    <property type="entry name" value="MutS_IV"/>
    <property type="match status" value="1"/>
</dbReference>
<evidence type="ECO:0000313" key="12">
    <source>
        <dbReference type="Proteomes" id="UP000650833"/>
    </source>
</evidence>
<dbReference type="SUPFAM" id="SSF48334">
    <property type="entry name" value="DNA repair protein MutS, domain III"/>
    <property type="match status" value="1"/>
</dbReference>
<sequence length="928" mass="103966">MFSQFQANSAINHSKISSSIITPEENGNANTSMIFSTQRTTKRGTIGASNESVNQENVLRKPFTNSINIRPGTAATSTRRPTTAGTNNRPPKRIMAIAEGRGVAVEVGICIFGINSCEVEISQVADSQTFIRTLQTVNLNEPQKILMPSYAEKYQTTHPGTSNENNGNKLTALLQSEFPHIPIITLPRKYFNDEKGKNYIVDFCLQEDIAGLLFGVSTKYFCLAALDSAFQYVFETEGYSFTNHTIKFTYKGAEGTCISLSLLLASNQFVFLPRYNAYRYGYRISHSVLSLTMLIDTITAKNLELVYNTIHTHTKRNTLLGVVDYTLTPMGKRLLRTNILQPPCNANIINNRLNAIEELCKNEECIYNIQSCLKQLVDIDCVISFIAKIPNASAKNSVLAVQYSEQKINHVVHLKQTVKSIKTIAKSLPDHIKNSSSQLNQQDHPCILLYTAYNILSNEIFDELEIAINKIVNEDVGIEKSSLGIRNQKCYAVKSGVNGLLDVARQTYKETTEDVYDLITSYGEAYNLKIKLDYTAAKGYSISMQTSQLADGAQLPEVFINVIQKKKTLHFTTLELLQKNSRLNESMTEVSLMSEKTVTQLLQIFRDNINALYKSSEAIALLDFLTSLASYNLGSIDHVRPEFSNTMAIKAGRHPILNCILLTPIVPNDTFTSLSSSFQFITGPNMSGKSTYLKQIALLTIMAQIGSYVPAEYASFRLCDQLLSRLANENMFSDIGTSSFMSEMREIAYVLQHVTSNSIVLIDELGRGTSPEDALGISGAVCEDLARTRAFCFFATHLHELTCTLNIYPNVVNLQFKVNVTKTNDRDCTVDYQYKIEDGRLATESHYGLQTAQILGLPNEVLTCAYKIVTDLEGSRRNLLLRQTDEQHNLTRERKLLWFADKILQLGQATKSDQQLEQELYKLQNDMR</sequence>
<dbReference type="InterPro" id="IPR007861">
    <property type="entry name" value="DNA_mismatch_repair_MutS_clamp"/>
</dbReference>
<evidence type="ECO:0000256" key="4">
    <source>
        <dbReference type="ARBA" id="ARBA00022840"/>
    </source>
</evidence>
<evidence type="ECO:0000259" key="9">
    <source>
        <dbReference type="SMART" id="SM00533"/>
    </source>
</evidence>
<dbReference type="InterPro" id="IPR045076">
    <property type="entry name" value="MutS"/>
</dbReference>
<evidence type="ECO:0000256" key="1">
    <source>
        <dbReference type="ARBA" id="ARBA00006271"/>
    </source>
</evidence>
<dbReference type="GO" id="GO:0030983">
    <property type="term" value="F:mismatched DNA binding"/>
    <property type="evidence" value="ECO:0007669"/>
    <property type="project" value="InterPro"/>
</dbReference>
<keyword evidence="12" id="KW-1185">Reference proteome</keyword>